<dbReference type="Pfam" id="PF02163">
    <property type="entry name" value="Peptidase_M50"/>
    <property type="match status" value="2"/>
</dbReference>
<evidence type="ECO:0000256" key="11">
    <source>
        <dbReference type="ARBA" id="ARBA00023136"/>
    </source>
</evidence>
<dbReference type="CDD" id="cd06160">
    <property type="entry name" value="S2P-M50_like_2"/>
    <property type="match status" value="1"/>
</dbReference>
<comment type="subcellular location">
    <subcellularLocation>
        <location evidence="2">Membrane</location>
        <topology evidence="2">Multi-pass membrane protein</topology>
    </subcellularLocation>
</comment>
<feature type="domain" description="Peptidase M50" evidence="13">
    <location>
        <begin position="140"/>
        <end position="214"/>
    </location>
</feature>
<feature type="transmembrane region" description="Helical" evidence="12">
    <location>
        <begin position="318"/>
        <end position="336"/>
    </location>
</feature>
<keyword evidence="5 12" id="KW-0812">Transmembrane</keyword>
<dbReference type="STRING" id="161398.PP2015_208"/>
<evidence type="ECO:0000256" key="10">
    <source>
        <dbReference type="ARBA" id="ARBA00023049"/>
    </source>
</evidence>
<feature type="transmembrane region" description="Helical" evidence="12">
    <location>
        <begin position="192"/>
        <end position="214"/>
    </location>
</feature>
<proteinExistence type="inferred from homology"/>
<keyword evidence="9 12" id="KW-1133">Transmembrane helix</keyword>
<evidence type="ECO:0000256" key="6">
    <source>
        <dbReference type="ARBA" id="ARBA00022723"/>
    </source>
</evidence>
<evidence type="ECO:0000256" key="7">
    <source>
        <dbReference type="ARBA" id="ARBA00022801"/>
    </source>
</evidence>
<evidence type="ECO:0000256" key="3">
    <source>
        <dbReference type="ARBA" id="ARBA00007931"/>
    </source>
</evidence>
<evidence type="ECO:0000256" key="2">
    <source>
        <dbReference type="ARBA" id="ARBA00004141"/>
    </source>
</evidence>
<dbReference type="GO" id="GO:0046872">
    <property type="term" value="F:metal ion binding"/>
    <property type="evidence" value="ECO:0007669"/>
    <property type="project" value="UniProtKB-KW"/>
</dbReference>
<keyword evidence="15" id="KW-1185">Reference proteome</keyword>
<feature type="domain" description="Peptidase M50" evidence="13">
    <location>
        <begin position="220"/>
        <end position="255"/>
    </location>
</feature>
<feature type="transmembrane region" description="Helical" evidence="12">
    <location>
        <begin position="122"/>
        <end position="151"/>
    </location>
</feature>
<keyword evidence="10 14" id="KW-0482">Metalloprotease</keyword>
<dbReference type="GO" id="GO:0016020">
    <property type="term" value="C:membrane"/>
    <property type="evidence" value="ECO:0007669"/>
    <property type="project" value="UniProtKB-SubCell"/>
</dbReference>
<dbReference type="Proteomes" id="UP000061457">
    <property type="component" value="Chromosome I"/>
</dbReference>
<feature type="transmembrane region" description="Helical" evidence="12">
    <location>
        <begin position="280"/>
        <end position="298"/>
    </location>
</feature>
<evidence type="ECO:0000259" key="13">
    <source>
        <dbReference type="Pfam" id="PF02163"/>
    </source>
</evidence>
<dbReference type="InterPro" id="IPR008915">
    <property type="entry name" value="Peptidase_M50"/>
</dbReference>
<dbReference type="GO" id="GO:0008237">
    <property type="term" value="F:metallopeptidase activity"/>
    <property type="evidence" value="ECO:0007669"/>
    <property type="project" value="UniProtKB-KW"/>
</dbReference>
<dbReference type="EMBL" id="CP013187">
    <property type="protein sequence ID" value="ALO40735.1"/>
    <property type="molecule type" value="Genomic_DNA"/>
</dbReference>
<feature type="transmembrane region" description="Helical" evidence="12">
    <location>
        <begin position="163"/>
        <end position="180"/>
    </location>
</feature>
<dbReference type="GO" id="GO:0006508">
    <property type="term" value="P:proteolysis"/>
    <property type="evidence" value="ECO:0007669"/>
    <property type="project" value="UniProtKB-KW"/>
</dbReference>
<dbReference type="KEGG" id="pphe:PP2015_208"/>
<dbReference type="PATRIC" id="fig|161398.10.peg.215"/>
<evidence type="ECO:0000256" key="1">
    <source>
        <dbReference type="ARBA" id="ARBA00001947"/>
    </source>
</evidence>
<evidence type="ECO:0000313" key="15">
    <source>
        <dbReference type="Proteomes" id="UP000061457"/>
    </source>
</evidence>
<keyword evidence="6" id="KW-0479">Metal-binding</keyword>
<reference evidence="14 15" key="1">
    <citation type="submission" date="2015-11" db="EMBL/GenBank/DDBJ databases">
        <authorList>
            <person name="Zhang Y."/>
            <person name="Guo Z."/>
        </authorList>
    </citation>
    <scope>NUCLEOTIDE SEQUENCE [LARGE SCALE GENOMIC DNA]</scope>
    <source>
        <strain evidence="14 15">KCTC 12086</strain>
    </source>
</reference>
<organism evidence="14 15">
    <name type="scientific">Pseudoalteromonas phenolica</name>
    <dbReference type="NCBI Taxonomy" id="161398"/>
    <lineage>
        <taxon>Bacteria</taxon>
        <taxon>Pseudomonadati</taxon>
        <taxon>Pseudomonadota</taxon>
        <taxon>Gammaproteobacteria</taxon>
        <taxon>Alteromonadales</taxon>
        <taxon>Pseudoalteromonadaceae</taxon>
        <taxon>Pseudoalteromonas</taxon>
    </lineage>
</organism>
<dbReference type="AlphaFoldDB" id="A0A0S2JY76"/>
<evidence type="ECO:0000256" key="4">
    <source>
        <dbReference type="ARBA" id="ARBA00022670"/>
    </source>
</evidence>
<dbReference type="PANTHER" id="PTHR39188">
    <property type="entry name" value="MEMBRANE-ASSOCIATED ZINC METALLOPROTEASE M50B"/>
    <property type="match status" value="1"/>
</dbReference>
<evidence type="ECO:0000256" key="8">
    <source>
        <dbReference type="ARBA" id="ARBA00022833"/>
    </source>
</evidence>
<feature type="transmembrane region" description="Helical" evidence="12">
    <location>
        <begin position="253"/>
        <end position="274"/>
    </location>
</feature>
<dbReference type="PANTHER" id="PTHR39188:SF3">
    <property type="entry name" value="STAGE IV SPORULATION PROTEIN FB"/>
    <property type="match status" value="1"/>
</dbReference>
<comment type="cofactor">
    <cofactor evidence="1">
        <name>Zn(2+)</name>
        <dbReference type="ChEBI" id="CHEBI:29105"/>
    </cofactor>
</comment>
<evidence type="ECO:0000256" key="5">
    <source>
        <dbReference type="ARBA" id="ARBA00022692"/>
    </source>
</evidence>
<protein>
    <submittedName>
        <fullName evidence="14">Metalloprotease</fullName>
    </submittedName>
</protein>
<evidence type="ECO:0000256" key="9">
    <source>
        <dbReference type="ARBA" id="ARBA00022989"/>
    </source>
</evidence>
<keyword evidence="7" id="KW-0378">Hydrolase</keyword>
<accession>A0A0S2JY76</accession>
<keyword evidence="11 12" id="KW-0472">Membrane</keyword>
<keyword evidence="4 14" id="KW-0645">Protease</keyword>
<gene>
    <name evidence="14" type="ORF">PP2015_208</name>
</gene>
<sequence>MVFVGIIEKNFSFTIMTRIELNVAGQPISLIFNQQQIIQVFHQQQALVLESESEHLQSCQINEHAVNFNTSQLAEGLLGIAVNAQPPQWLEVPHQQTENKRGWLGLAMLTFKIFKSAKVVKAALAGASVAGYAWLFSLEFALMIIACLVVHEYGHVRAMKYFGIKTKGIYLIPFVGGLAVSDEKITTRWQDVVISLMGPAFGLITSVLGVVLYYATEMEIFAGVAVLSALLNLFNLLPILPLDGGHVLKSISFSMRSWVGLLACFGGVLLGLYISWTFGLMLLVFFIFIGCLEIVFEWRERHISHLLPLDRYGQIVSALMYVVVAVGHIAVMMHFADSDNVILSLPMKILSN</sequence>
<keyword evidence="8" id="KW-0862">Zinc</keyword>
<comment type="similarity">
    <text evidence="3">Belongs to the peptidase M50B family.</text>
</comment>
<name>A0A0S2JY76_9GAMM</name>
<evidence type="ECO:0000313" key="14">
    <source>
        <dbReference type="EMBL" id="ALO40735.1"/>
    </source>
</evidence>
<evidence type="ECO:0000256" key="12">
    <source>
        <dbReference type="SAM" id="Phobius"/>
    </source>
</evidence>
<feature type="transmembrane region" description="Helical" evidence="12">
    <location>
        <begin position="220"/>
        <end position="241"/>
    </location>
</feature>